<sequence>MPRAGLDAEVVTEAGATLADEIGIGQLSMSILATRLGVKTPSLYKHVDGLGALTHRIAVLGATEAGDAVEEAVRGRSGVEALAAATQALRGYVRRHPGRYAATTGARPTGDDDPLGPALARPIASLAVVLQDYGLEPDEEIHALRMVRSMVHGFATIEDTGGFQWAADVDESFTWMIDFLDHGLRGRHDLHLP</sequence>
<dbReference type="Gene3D" id="1.10.10.60">
    <property type="entry name" value="Homeodomain-like"/>
    <property type="match status" value="1"/>
</dbReference>
<evidence type="ECO:0000313" key="4">
    <source>
        <dbReference type="EMBL" id="RUR03539.1"/>
    </source>
</evidence>
<dbReference type="AlphaFoldDB" id="A0A3S0X184"/>
<evidence type="ECO:0000259" key="3">
    <source>
        <dbReference type="Pfam" id="PF13305"/>
    </source>
</evidence>
<reference evidence="4 5" key="1">
    <citation type="submission" date="2018-12" db="EMBL/GenBank/DDBJ databases">
        <authorList>
            <person name="Li F."/>
        </authorList>
    </citation>
    <scope>NUCLEOTIDE SEQUENCE [LARGE SCALE GENOMIC DNA]</scope>
    <source>
        <strain evidence="4 5">EGI 6500705</strain>
    </source>
</reference>
<keyword evidence="5" id="KW-1185">Reference proteome</keyword>
<feature type="domain" description="HTH-type transcriptional regulator MT1864/Rv1816-like C-terminal" evidence="3">
    <location>
        <begin position="82"/>
        <end position="180"/>
    </location>
</feature>
<name>A0A3S0X184_9MICO</name>
<dbReference type="Pfam" id="PF13305">
    <property type="entry name" value="TetR_C_33"/>
    <property type="match status" value="1"/>
</dbReference>
<dbReference type="SUPFAM" id="SSF48498">
    <property type="entry name" value="Tetracyclin repressor-like, C-terminal domain"/>
    <property type="match status" value="1"/>
</dbReference>
<dbReference type="Gene3D" id="1.10.357.10">
    <property type="entry name" value="Tetracycline Repressor, domain 2"/>
    <property type="match status" value="1"/>
</dbReference>
<dbReference type="OrthoDB" id="71867at2"/>
<dbReference type="Proteomes" id="UP000274909">
    <property type="component" value="Unassembled WGS sequence"/>
</dbReference>
<evidence type="ECO:0000256" key="2">
    <source>
        <dbReference type="ARBA" id="ARBA00023163"/>
    </source>
</evidence>
<evidence type="ECO:0000313" key="5">
    <source>
        <dbReference type="Proteomes" id="UP000274909"/>
    </source>
</evidence>
<dbReference type="RefSeq" id="WP_127047031.1">
    <property type="nucleotide sequence ID" value="NZ_RZGZ01000001.1"/>
</dbReference>
<dbReference type="InterPro" id="IPR025996">
    <property type="entry name" value="MT1864/Rv1816-like_C"/>
</dbReference>
<dbReference type="SUPFAM" id="SSF46689">
    <property type="entry name" value="Homeodomain-like"/>
    <property type="match status" value="1"/>
</dbReference>
<dbReference type="InterPro" id="IPR009057">
    <property type="entry name" value="Homeodomain-like_sf"/>
</dbReference>
<proteinExistence type="predicted"/>
<organism evidence="4 5">
    <name type="scientific">Labedella endophytica</name>
    <dbReference type="NCBI Taxonomy" id="1523160"/>
    <lineage>
        <taxon>Bacteria</taxon>
        <taxon>Bacillati</taxon>
        <taxon>Actinomycetota</taxon>
        <taxon>Actinomycetes</taxon>
        <taxon>Micrococcales</taxon>
        <taxon>Microbacteriaceae</taxon>
        <taxon>Labedella</taxon>
    </lineage>
</organism>
<keyword evidence="2" id="KW-0804">Transcription</keyword>
<dbReference type="InterPro" id="IPR036271">
    <property type="entry name" value="Tet_transcr_reg_TetR-rel_C_sf"/>
</dbReference>
<protein>
    <submittedName>
        <fullName evidence="4">TetR/AcrR family transcriptional regulator</fullName>
    </submittedName>
</protein>
<accession>A0A3S0X184</accession>
<gene>
    <name evidence="4" type="ORF">ELQ94_03140</name>
</gene>
<keyword evidence="1" id="KW-0805">Transcription regulation</keyword>
<comment type="caution">
    <text evidence="4">The sequence shown here is derived from an EMBL/GenBank/DDBJ whole genome shotgun (WGS) entry which is preliminary data.</text>
</comment>
<dbReference type="EMBL" id="RZGZ01000001">
    <property type="protein sequence ID" value="RUR03539.1"/>
    <property type="molecule type" value="Genomic_DNA"/>
</dbReference>
<evidence type="ECO:0000256" key="1">
    <source>
        <dbReference type="ARBA" id="ARBA00023015"/>
    </source>
</evidence>